<dbReference type="InterPro" id="IPR001910">
    <property type="entry name" value="Inosine/uridine_hydrolase_dom"/>
</dbReference>
<gene>
    <name evidence="4" type="ORF">FBT96_07175</name>
</gene>
<evidence type="ECO:0000313" key="5">
    <source>
        <dbReference type="Proteomes" id="UP000310597"/>
    </source>
</evidence>
<dbReference type="Gene3D" id="3.90.245.10">
    <property type="entry name" value="Ribonucleoside hydrolase-like"/>
    <property type="match status" value="1"/>
</dbReference>
<dbReference type="AlphaFoldDB" id="A0A4U1JRZ3"/>
<keyword evidence="1 4" id="KW-0378">Hydrolase</keyword>
<reference evidence="4 5" key="1">
    <citation type="submission" date="2019-04" db="EMBL/GenBank/DDBJ databases">
        <title>Draft Whole-Genome sequence of the purple photosynthetic bacterium Rhodobacter capsulatus SP108 with an indigenous class A beta-lactamase.</title>
        <authorList>
            <person name="Robertson S."/>
            <person name="Meyer T.E."/>
            <person name="Kyndt J.A."/>
        </authorList>
    </citation>
    <scope>NUCLEOTIDE SEQUENCE [LARGE SCALE GENOMIC DNA]</scope>
    <source>
        <strain evidence="4 5">SP108</strain>
    </source>
</reference>
<dbReference type="InterPro" id="IPR036452">
    <property type="entry name" value="Ribo_hydro-like"/>
</dbReference>
<dbReference type="CDD" id="cd02650">
    <property type="entry name" value="nuc_hydro_CaPnhB"/>
    <property type="match status" value="1"/>
</dbReference>
<keyword evidence="2" id="KW-0326">Glycosidase</keyword>
<organism evidence="4 5">
    <name type="scientific">Rhodobacter capsulatus</name>
    <name type="common">Rhodopseudomonas capsulata</name>
    <dbReference type="NCBI Taxonomy" id="1061"/>
    <lineage>
        <taxon>Bacteria</taxon>
        <taxon>Pseudomonadati</taxon>
        <taxon>Pseudomonadota</taxon>
        <taxon>Alphaproteobacteria</taxon>
        <taxon>Rhodobacterales</taxon>
        <taxon>Rhodobacter group</taxon>
        <taxon>Rhodobacter</taxon>
    </lineage>
</organism>
<dbReference type="Proteomes" id="UP000310597">
    <property type="component" value="Unassembled WGS sequence"/>
</dbReference>
<dbReference type="SUPFAM" id="SSF53590">
    <property type="entry name" value="Nucleoside hydrolase"/>
    <property type="match status" value="1"/>
</dbReference>
<evidence type="ECO:0000313" key="4">
    <source>
        <dbReference type="EMBL" id="TKD21931.1"/>
    </source>
</evidence>
<evidence type="ECO:0000256" key="1">
    <source>
        <dbReference type="ARBA" id="ARBA00022801"/>
    </source>
</evidence>
<name>A0A4U1JRZ3_RHOCA</name>
<dbReference type="RefSeq" id="WP_136905629.1">
    <property type="nucleotide sequence ID" value="NZ_SWJZ01000022.1"/>
</dbReference>
<evidence type="ECO:0000256" key="2">
    <source>
        <dbReference type="ARBA" id="ARBA00023295"/>
    </source>
</evidence>
<protein>
    <submittedName>
        <fullName evidence="4">Nucleoside hydrolase</fullName>
    </submittedName>
</protein>
<dbReference type="GO" id="GO:0005829">
    <property type="term" value="C:cytosol"/>
    <property type="evidence" value="ECO:0007669"/>
    <property type="project" value="TreeGrafter"/>
</dbReference>
<dbReference type="PANTHER" id="PTHR12304">
    <property type="entry name" value="INOSINE-URIDINE PREFERRING NUCLEOSIDE HYDROLASE"/>
    <property type="match status" value="1"/>
</dbReference>
<evidence type="ECO:0000259" key="3">
    <source>
        <dbReference type="Pfam" id="PF01156"/>
    </source>
</evidence>
<dbReference type="OrthoDB" id="9797882at2"/>
<dbReference type="GO" id="GO:0008477">
    <property type="term" value="F:purine nucleosidase activity"/>
    <property type="evidence" value="ECO:0007669"/>
    <property type="project" value="TreeGrafter"/>
</dbReference>
<proteinExistence type="predicted"/>
<sequence>MPKVIFDTDPGVDDAMALLFLHLHPEVELLGITTVFGNAAIETTTRNALFLCAAFGIDAPVAQGAGVTFDPARAPGQWPEAIHGRNGLGDIALPEPLTLPALDPRDGAQFIIDTVRAHPGDVSIVAVGRMTNLALALQRDPQLPELVKDVTIMGGAFCVQGNVTPAAEANIHGDPEAADLVLGAAWPVTVIGLDVTTQTQMSRAELAQLAQGGGSLALLHDISQKYIDFYDRIIPDAMLVHDTCACVHLLRPDLFRTVEGQMRVVCGGIAEGQTILKPAGRPFPPSPWDGVPVQRAAIGVAPEAVMHLIGQVLSGRG</sequence>
<accession>A0A4U1JRZ3</accession>
<dbReference type="Pfam" id="PF01156">
    <property type="entry name" value="IU_nuc_hydro"/>
    <property type="match status" value="1"/>
</dbReference>
<dbReference type="InterPro" id="IPR023186">
    <property type="entry name" value="IUNH"/>
</dbReference>
<dbReference type="GO" id="GO:0006152">
    <property type="term" value="P:purine nucleoside catabolic process"/>
    <property type="evidence" value="ECO:0007669"/>
    <property type="project" value="TreeGrafter"/>
</dbReference>
<comment type="caution">
    <text evidence="4">The sequence shown here is derived from an EMBL/GenBank/DDBJ whole genome shotgun (WGS) entry which is preliminary data.</text>
</comment>
<dbReference type="PANTHER" id="PTHR12304:SF4">
    <property type="entry name" value="URIDINE NUCLEOSIDASE"/>
    <property type="match status" value="1"/>
</dbReference>
<dbReference type="EMBL" id="SWJZ01000022">
    <property type="protein sequence ID" value="TKD21931.1"/>
    <property type="molecule type" value="Genomic_DNA"/>
</dbReference>
<feature type="domain" description="Inosine/uridine-preferring nucleoside hydrolase" evidence="3">
    <location>
        <begin position="4"/>
        <end position="299"/>
    </location>
</feature>